<evidence type="ECO:0008006" key="4">
    <source>
        <dbReference type="Google" id="ProtNLM"/>
    </source>
</evidence>
<organism evidence="2 3">
    <name type="scientific">Sulfurimonas diazotrophicus</name>
    <dbReference type="NCBI Taxonomy" id="3131939"/>
    <lineage>
        <taxon>Bacteria</taxon>
        <taxon>Pseudomonadati</taxon>
        <taxon>Campylobacterota</taxon>
        <taxon>Epsilonproteobacteria</taxon>
        <taxon>Campylobacterales</taxon>
        <taxon>Sulfurimonadaceae</taxon>
        <taxon>Sulfurimonas</taxon>
    </lineage>
</organism>
<feature type="chain" id="PRO_5046331979" description="Transporter" evidence="1">
    <location>
        <begin position="24"/>
        <end position="309"/>
    </location>
</feature>
<dbReference type="EMBL" id="CP147920">
    <property type="protein sequence ID" value="XAU15536.1"/>
    <property type="molecule type" value="Genomic_DNA"/>
</dbReference>
<protein>
    <recommendedName>
        <fullName evidence="4">Transporter</fullName>
    </recommendedName>
</protein>
<reference evidence="2 3" key="1">
    <citation type="submission" date="2024-03" db="EMBL/GenBank/DDBJ databases">
        <title>Sulfurimonas sp. HSL3-1.</title>
        <authorList>
            <person name="Wang S."/>
        </authorList>
    </citation>
    <scope>NUCLEOTIDE SEQUENCE [LARGE SCALE GENOMIC DNA]</scope>
    <source>
        <strain evidence="2 3">HSL3-1</strain>
    </source>
</reference>
<keyword evidence="1" id="KW-0732">Signal</keyword>
<name>A0ABZ3HAI4_9BACT</name>
<proteinExistence type="predicted"/>
<evidence type="ECO:0000256" key="1">
    <source>
        <dbReference type="SAM" id="SignalP"/>
    </source>
</evidence>
<sequence length="309" mass="34203">MFNKKALFGFLSAATLCSSLLYADGQTPLKVEELLSKKNAFNADISLAYSNIDQKTAMSTVVPVSTLLSFIYIPAYAGEQVLDQDVVVASLNLKYGVTDWLELVMYANGHNTSSRVQLGAAIANQADTDFDHAGIGATFRVKDEGVYPSLLVGVSTNVIGRLTFTDRDVDGNVIGTSKQDKTFESFNAYALSYYTVDPVVFVFKAQYQWSLEEDYKGDTNDRPDILAISPQVYFAVNPYTNLSWGITYRYQTEQRYNGKVETIAESSIGYNIGVSYEISRGNIISLDASNNETATYSQNTINLIFSKRF</sequence>
<accession>A0ABZ3HAI4</accession>
<evidence type="ECO:0000313" key="3">
    <source>
        <dbReference type="Proteomes" id="UP001447842"/>
    </source>
</evidence>
<keyword evidence="3" id="KW-1185">Reference proteome</keyword>
<dbReference type="Proteomes" id="UP001447842">
    <property type="component" value="Chromosome"/>
</dbReference>
<dbReference type="RefSeq" id="WP_345972968.1">
    <property type="nucleotide sequence ID" value="NZ_CP147920.1"/>
</dbReference>
<evidence type="ECO:0000313" key="2">
    <source>
        <dbReference type="EMBL" id="XAU15536.1"/>
    </source>
</evidence>
<gene>
    <name evidence="2" type="ORF">WCY31_02285</name>
</gene>
<feature type="signal peptide" evidence="1">
    <location>
        <begin position="1"/>
        <end position="23"/>
    </location>
</feature>